<dbReference type="Proteomes" id="UP000010420">
    <property type="component" value="Unassembled WGS sequence"/>
</dbReference>
<evidence type="ECO:0000256" key="1">
    <source>
        <dbReference type="ARBA" id="ARBA00004651"/>
    </source>
</evidence>
<feature type="transmembrane region" description="Helical" evidence="7">
    <location>
        <begin position="162"/>
        <end position="179"/>
    </location>
</feature>
<feature type="transmembrane region" description="Helical" evidence="7">
    <location>
        <begin position="53"/>
        <end position="71"/>
    </location>
</feature>
<name>L1QNA6_9CLOT</name>
<evidence type="ECO:0000256" key="5">
    <source>
        <dbReference type="ARBA" id="ARBA00022989"/>
    </source>
</evidence>
<comment type="similarity">
    <text evidence="2">Belongs to the acyltransferase 3 family.</text>
</comment>
<feature type="transmembrane region" description="Helical" evidence="7">
    <location>
        <begin position="191"/>
        <end position="209"/>
    </location>
</feature>
<accession>L1QNA6</accession>
<evidence type="ECO:0000313" key="10">
    <source>
        <dbReference type="Proteomes" id="UP000010420"/>
    </source>
</evidence>
<feature type="transmembrane region" description="Helical" evidence="7">
    <location>
        <begin position="91"/>
        <end position="108"/>
    </location>
</feature>
<dbReference type="GO" id="GO:0016413">
    <property type="term" value="F:O-acetyltransferase activity"/>
    <property type="evidence" value="ECO:0007669"/>
    <property type="project" value="TreeGrafter"/>
</dbReference>
<dbReference type="RefSeq" id="WP_005210466.1">
    <property type="nucleotide sequence ID" value="NZ_KB291607.1"/>
</dbReference>
<dbReference type="PANTHER" id="PTHR40074:SF2">
    <property type="entry name" value="O-ACETYLTRANSFERASE WECH"/>
    <property type="match status" value="1"/>
</dbReference>
<dbReference type="InterPro" id="IPR002656">
    <property type="entry name" value="Acyl_transf_3_dom"/>
</dbReference>
<sequence length="325" mass="38557">MNNKKEHLSELDVFNGIAILCVVFVHSSSYYLKDILNLTTYTDTSFILRLLDNFCHGAVTMFIFSAGYKFILTNSQNNHKIYFLKQFKTTFKPFIIISFILYLFNLLLSKEPFKITEIITYFIKILLGYNIAYQLWYIPMYLFLIFSYPFIYKFIKNDLIRFITIICIVIFQKLISINSNNILISGHPFDFLYYYIFFELGVIFQKYNLKNKITKYSTTILLVYIISTVVVTFNLLPAYYGKIQSYFLWPLCILGYYAFSLKFKNNKLLISLGKYSFFIFLFHDPIICRTLSQVLQPLYMFNPLFYICIITILTIILSIALYFII</sequence>
<dbReference type="AlphaFoldDB" id="L1QNA6"/>
<dbReference type="PATRIC" id="fig|545697.3.peg.404"/>
<dbReference type="STRING" id="545697.HMPREF0216_00411"/>
<comment type="caution">
    <text evidence="9">The sequence shown here is derived from an EMBL/GenBank/DDBJ whole genome shotgun (WGS) entry which is preliminary data.</text>
</comment>
<evidence type="ECO:0000256" key="2">
    <source>
        <dbReference type="ARBA" id="ARBA00007400"/>
    </source>
</evidence>
<keyword evidence="10" id="KW-1185">Reference proteome</keyword>
<feature type="transmembrane region" description="Helical" evidence="7">
    <location>
        <begin position="13"/>
        <end position="32"/>
    </location>
</feature>
<feature type="transmembrane region" description="Helical" evidence="7">
    <location>
        <begin position="138"/>
        <end position="155"/>
    </location>
</feature>
<evidence type="ECO:0000256" key="7">
    <source>
        <dbReference type="SAM" id="Phobius"/>
    </source>
</evidence>
<evidence type="ECO:0000259" key="8">
    <source>
        <dbReference type="Pfam" id="PF01757"/>
    </source>
</evidence>
<gene>
    <name evidence="9" type="ORF">HMPREF0216_00411</name>
</gene>
<proteinExistence type="inferred from homology"/>
<dbReference type="OrthoDB" id="1935050at2"/>
<dbReference type="GO" id="GO:0005886">
    <property type="term" value="C:plasma membrane"/>
    <property type="evidence" value="ECO:0007669"/>
    <property type="project" value="UniProtKB-SubCell"/>
</dbReference>
<dbReference type="GO" id="GO:0009246">
    <property type="term" value="P:enterobacterial common antigen biosynthetic process"/>
    <property type="evidence" value="ECO:0007669"/>
    <property type="project" value="TreeGrafter"/>
</dbReference>
<dbReference type="Pfam" id="PF01757">
    <property type="entry name" value="Acyl_transf_3"/>
    <property type="match status" value="1"/>
</dbReference>
<feature type="transmembrane region" description="Helical" evidence="7">
    <location>
        <begin position="275"/>
        <end position="292"/>
    </location>
</feature>
<dbReference type="EMBL" id="AMEZ01000013">
    <property type="protein sequence ID" value="EKY29052.1"/>
    <property type="molecule type" value="Genomic_DNA"/>
</dbReference>
<dbReference type="HOGENOM" id="CLU_833443_0_0_9"/>
<evidence type="ECO:0000256" key="4">
    <source>
        <dbReference type="ARBA" id="ARBA00022692"/>
    </source>
</evidence>
<organism evidence="9 10">
    <name type="scientific">Clostridium celatum DSM 1785</name>
    <dbReference type="NCBI Taxonomy" id="545697"/>
    <lineage>
        <taxon>Bacteria</taxon>
        <taxon>Bacillati</taxon>
        <taxon>Bacillota</taxon>
        <taxon>Clostridia</taxon>
        <taxon>Eubacteriales</taxon>
        <taxon>Clostridiaceae</taxon>
        <taxon>Clostridium</taxon>
    </lineage>
</organism>
<dbReference type="PANTHER" id="PTHR40074">
    <property type="entry name" value="O-ACETYLTRANSFERASE WECH"/>
    <property type="match status" value="1"/>
</dbReference>
<protein>
    <recommendedName>
        <fullName evidence="8">Acyltransferase 3 domain-containing protein</fullName>
    </recommendedName>
</protein>
<evidence type="ECO:0000313" key="9">
    <source>
        <dbReference type="EMBL" id="EKY29052.1"/>
    </source>
</evidence>
<feature type="transmembrane region" description="Helical" evidence="7">
    <location>
        <begin position="246"/>
        <end position="263"/>
    </location>
</feature>
<feature type="domain" description="Acyltransferase 3" evidence="8">
    <location>
        <begin position="10"/>
        <end position="322"/>
    </location>
</feature>
<keyword evidence="6 7" id="KW-0472">Membrane</keyword>
<keyword evidence="3" id="KW-1003">Cell membrane</keyword>
<keyword evidence="4 7" id="KW-0812">Transmembrane</keyword>
<dbReference type="eggNOG" id="ENOG5030GCI">
    <property type="taxonomic scope" value="Bacteria"/>
</dbReference>
<reference evidence="9 10" key="1">
    <citation type="submission" date="2012-05" db="EMBL/GenBank/DDBJ databases">
        <authorList>
            <person name="Weinstock G."/>
            <person name="Sodergren E."/>
            <person name="Lobos E.A."/>
            <person name="Fulton L."/>
            <person name="Fulton R."/>
            <person name="Courtney L."/>
            <person name="Fronick C."/>
            <person name="O'Laughlin M."/>
            <person name="Godfrey J."/>
            <person name="Wilson R.M."/>
            <person name="Miner T."/>
            <person name="Farmer C."/>
            <person name="Delehaunty K."/>
            <person name="Cordes M."/>
            <person name="Minx P."/>
            <person name="Tomlinson C."/>
            <person name="Chen J."/>
            <person name="Wollam A."/>
            <person name="Pepin K.H."/>
            <person name="Bhonagiri V."/>
            <person name="Zhang X."/>
            <person name="Suruliraj S."/>
            <person name="Warren W."/>
            <person name="Mitreva M."/>
            <person name="Mardis E.R."/>
            <person name="Wilson R.K."/>
        </authorList>
    </citation>
    <scope>NUCLEOTIDE SEQUENCE [LARGE SCALE GENOMIC DNA]</scope>
    <source>
        <strain evidence="9 10">DSM 1785</strain>
    </source>
</reference>
<evidence type="ECO:0000256" key="3">
    <source>
        <dbReference type="ARBA" id="ARBA00022475"/>
    </source>
</evidence>
<feature type="transmembrane region" description="Helical" evidence="7">
    <location>
        <begin position="221"/>
        <end position="240"/>
    </location>
</feature>
<evidence type="ECO:0000256" key="6">
    <source>
        <dbReference type="ARBA" id="ARBA00023136"/>
    </source>
</evidence>
<comment type="subcellular location">
    <subcellularLocation>
        <location evidence="1">Cell membrane</location>
        <topology evidence="1">Multi-pass membrane protein</topology>
    </subcellularLocation>
</comment>
<keyword evidence="5 7" id="KW-1133">Transmembrane helix</keyword>
<feature type="transmembrane region" description="Helical" evidence="7">
    <location>
        <begin position="304"/>
        <end position="324"/>
    </location>
</feature>